<name>A0A6B0U8F1_IXORI</name>
<reference evidence="2" key="1">
    <citation type="submission" date="2019-12" db="EMBL/GenBank/DDBJ databases">
        <title>An insight into the sialome of adult female Ixodes ricinus ticks feeding for 6 days.</title>
        <authorList>
            <person name="Perner J."/>
            <person name="Ribeiro J.M.C."/>
        </authorList>
    </citation>
    <scope>NUCLEOTIDE SEQUENCE</scope>
    <source>
        <strain evidence="2">Semi-engorged</strain>
        <tissue evidence="2">Salivary glands</tissue>
    </source>
</reference>
<protein>
    <submittedName>
        <fullName evidence="2">Putative secreted protein</fullName>
    </submittedName>
</protein>
<accession>A0A6B0U8F1</accession>
<evidence type="ECO:0000256" key="1">
    <source>
        <dbReference type="SAM" id="MobiDB-lite"/>
    </source>
</evidence>
<sequence>MLFGPRTGKNRRAWSSLQCALVWWTLESRRCRVAEPTEVRPVPASSGTCLQCPRSQARQESQKLHWLLQETSRLEGQSGDPCSISADLLGPSGDGTQPG</sequence>
<organism evidence="2">
    <name type="scientific">Ixodes ricinus</name>
    <name type="common">Common tick</name>
    <name type="synonym">Acarus ricinus</name>
    <dbReference type="NCBI Taxonomy" id="34613"/>
    <lineage>
        <taxon>Eukaryota</taxon>
        <taxon>Metazoa</taxon>
        <taxon>Ecdysozoa</taxon>
        <taxon>Arthropoda</taxon>
        <taxon>Chelicerata</taxon>
        <taxon>Arachnida</taxon>
        <taxon>Acari</taxon>
        <taxon>Parasitiformes</taxon>
        <taxon>Ixodida</taxon>
        <taxon>Ixodoidea</taxon>
        <taxon>Ixodidae</taxon>
        <taxon>Ixodinae</taxon>
        <taxon>Ixodes</taxon>
    </lineage>
</organism>
<feature type="region of interest" description="Disordered" evidence="1">
    <location>
        <begin position="74"/>
        <end position="99"/>
    </location>
</feature>
<proteinExistence type="predicted"/>
<evidence type="ECO:0000313" key="2">
    <source>
        <dbReference type="EMBL" id="MXU87908.1"/>
    </source>
</evidence>
<dbReference type="AlphaFoldDB" id="A0A6B0U8F1"/>
<dbReference type="EMBL" id="GIFC01005825">
    <property type="protein sequence ID" value="MXU87908.1"/>
    <property type="molecule type" value="Transcribed_RNA"/>
</dbReference>